<evidence type="ECO:0000259" key="2">
    <source>
        <dbReference type="Pfam" id="PF13204"/>
    </source>
</evidence>
<evidence type="ECO:0000259" key="3">
    <source>
        <dbReference type="Pfam" id="PF16586"/>
    </source>
</evidence>
<evidence type="ECO:0008006" key="6">
    <source>
        <dbReference type="Google" id="ProtNLM"/>
    </source>
</evidence>
<organism evidence="4 5">
    <name type="scientific">Rhabdobacter roseus</name>
    <dbReference type="NCBI Taxonomy" id="1655419"/>
    <lineage>
        <taxon>Bacteria</taxon>
        <taxon>Pseudomonadati</taxon>
        <taxon>Bacteroidota</taxon>
        <taxon>Cytophagia</taxon>
        <taxon>Cytophagales</taxon>
        <taxon>Cytophagaceae</taxon>
        <taxon>Rhabdobacter</taxon>
    </lineage>
</organism>
<dbReference type="InterPro" id="IPR017853">
    <property type="entry name" value="GH"/>
</dbReference>
<dbReference type="AlphaFoldDB" id="A0A840TXS1"/>
<evidence type="ECO:0000313" key="5">
    <source>
        <dbReference type="Proteomes" id="UP000557307"/>
    </source>
</evidence>
<dbReference type="InterPro" id="IPR032260">
    <property type="entry name" value="DUF5060"/>
</dbReference>
<sequence>MNRLSSFCQVPPGPSRYLAAARLLCLVAFLSTSAFGQTPQWMKFEKTFTSQKNYENVLYEVNSFTVTFKSPTGREQAIHGFWDGGTTWKVRFAPDEVGTWSYTTRCSDSLNTGLHGQRGTFACTAPSSRHAIFTKGSIIRPKASYYLSHADGTPFFYAACTAWNGPLKSTDEEWSTYLKDRAANHYNVIQFAATQWRGCDKNSLGQVAFTGSGRIALNPDFFQHLDKKIDEINAHGLIAAPVLLWALPAVQGRELSPGYYLPDDEAILLAKYLVARYGGHQVIWILGGDAEYLQGYEMRWKKIGRAVFGKPHPGVTSLHPHGRSWIGKEYGQEDWLDIVGYQTGHNNSPSTATWITSGPVASEWAQIPPKVFINMEPCYEDITPAINAPQVRNASYWSVFSTPVAGIAYGANGIWPWLRPGEEILNHRKPHILRPWDESIKLPGSVQVGYLADFMNKYPWWTLKPAPELLAEQPGTAKSPQYISVVRSDDQKLLLAYVPGAEDAPKATVRLHNGSTYTYTGQWFDPATNKTTDAKLQTQAGILEATPTGQGDRILILTRK</sequence>
<dbReference type="Pfam" id="PF13204">
    <property type="entry name" value="Apiosidase"/>
    <property type="match status" value="1"/>
</dbReference>
<feature type="chain" id="PRO_5032724213" description="DUF4038 domain-containing protein" evidence="1">
    <location>
        <begin position="37"/>
        <end position="560"/>
    </location>
</feature>
<accession>A0A840TXS1</accession>
<dbReference type="EMBL" id="JACHGF010000009">
    <property type="protein sequence ID" value="MBB5286402.1"/>
    <property type="molecule type" value="Genomic_DNA"/>
</dbReference>
<keyword evidence="1" id="KW-0732">Signal</keyword>
<dbReference type="InterPro" id="IPR013783">
    <property type="entry name" value="Ig-like_fold"/>
</dbReference>
<feature type="signal peptide" evidence="1">
    <location>
        <begin position="1"/>
        <end position="36"/>
    </location>
</feature>
<reference evidence="4 5" key="1">
    <citation type="submission" date="2020-08" db="EMBL/GenBank/DDBJ databases">
        <title>Genomic Encyclopedia of Type Strains, Phase IV (KMG-IV): sequencing the most valuable type-strain genomes for metagenomic binning, comparative biology and taxonomic classification.</title>
        <authorList>
            <person name="Goeker M."/>
        </authorList>
    </citation>
    <scope>NUCLEOTIDE SEQUENCE [LARGE SCALE GENOMIC DNA]</scope>
    <source>
        <strain evidence="4 5">DSM 105074</strain>
    </source>
</reference>
<dbReference type="PANTHER" id="PTHR37836">
    <property type="entry name" value="LMO1036 PROTEIN"/>
    <property type="match status" value="1"/>
</dbReference>
<feature type="domain" description="Apiosidase-like catalytic" evidence="2">
    <location>
        <begin position="143"/>
        <end position="462"/>
    </location>
</feature>
<evidence type="ECO:0000313" key="4">
    <source>
        <dbReference type="EMBL" id="MBB5286402.1"/>
    </source>
</evidence>
<dbReference type="Pfam" id="PF16586">
    <property type="entry name" value="DUF5060"/>
    <property type="match status" value="1"/>
</dbReference>
<dbReference type="SUPFAM" id="SSF51445">
    <property type="entry name" value="(Trans)glycosidases"/>
    <property type="match status" value="1"/>
</dbReference>
<dbReference type="Proteomes" id="UP000557307">
    <property type="component" value="Unassembled WGS sequence"/>
</dbReference>
<evidence type="ECO:0000256" key="1">
    <source>
        <dbReference type="SAM" id="SignalP"/>
    </source>
</evidence>
<dbReference type="RefSeq" id="WP_184177491.1">
    <property type="nucleotide sequence ID" value="NZ_JACHGF010000009.1"/>
</dbReference>
<feature type="domain" description="DUF5060" evidence="3">
    <location>
        <begin position="38"/>
        <end position="106"/>
    </location>
</feature>
<dbReference type="PANTHER" id="PTHR37836:SF2">
    <property type="entry name" value="DUF4038 DOMAIN-CONTAINING PROTEIN"/>
    <property type="match status" value="1"/>
</dbReference>
<name>A0A840TXS1_9BACT</name>
<proteinExistence type="predicted"/>
<dbReference type="Gene3D" id="3.20.20.80">
    <property type="entry name" value="Glycosidases"/>
    <property type="match status" value="1"/>
</dbReference>
<keyword evidence="5" id="KW-1185">Reference proteome</keyword>
<protein>
    <recommendedName>
        <fullName evidence="6">DUF4038 domain-containing protein</fullName>
    </recommendedName>
</protein>
<comment type="caution">
    <text evidence="4">The sequence shown here is derived from an EMBL/GenBank/DDBJ whole genome shotgun (WGS) entry which is preliminary data.</text>
</comment>
<gene>
    <name evidence="4" type="ORF">HNQ92_004562</name>
</gene>
<dbReference type="InterPro" id="IPR025277">
    <property type="entry name" value="Apiosidase-like_cat_dom"/>
</dbReference>
<dbReference type="Gene3D" id="2.60.40.10">
    <property type="entry name" value="Immunoglobulins"/>
    <property type="match status" value="1"/>
</dbReference>